<evidence type="ECO:0000313" key="2">
    <source>
        <dbReference type="EMBL" id="THV60713.1"/>
    </source>
</evidence>
<feature type="transmembrane region" description="Helical" evidence="1">
    <location>
        <begin position="75"/>
        <end position="94"/>
    </location>
</feature>
<keyword evidence="3" id="KW-1185">Reference proteome</keyword>
<keyword evidence="1" id="KW-0812">Transmembrane</keyword>
<feature type="transmembrane region" description="Helical" evidence="1">
    <location>
        <begin position="44"/>
        <end position="63"/>
    </location>
</feature>
<dbReference type="Proteomes" id="UP000306038">
    <property type="component" value="Unassembled WGS sequence"/>
</dbReference>
<dbReference type="RefSeq" id="WP_136521965.1">
    <property type="nucleotide sequence ID" value="NZ_SDLV01000016.1"/>
</dbReference>
<proteinExistence type="predicted"/>
<keyword evidence="1" id="KW-0472">Membrane</keyword>
<evidence type="ECO:0000313" key="3">
    <source>
        <dbReference type="Proteomes" id="UP000306038"/>
    </source>
</evidence>
<evidence type="ECO:0000256" key="1">
    <source>
        <dbReference type="SAM" id="Phobius"/>
    </source>
</evidence>
<feature type="transmembrane region" description="Helical" evidence="1">
    <location>
        <begin position="7"/>
        <end position="24"/>
    </location>
</feature>
<dbReference type="EMBL" id="SDLV01000016">
    <property type="protein sequence ID" value="THV60713.1"/>
    <property type="molecule type" value="Genomic_DNA"/>
</dbReference>
<keyword evidence="1" id="KW-1133">Transmembrane helix</keyword>
<reference evidence="2 3" key="1">
    <citation type="submission" date="2019-01" db="EMBL/GenBank/DDBJ databases">
        <authorList>
            <person name="B I."/>
            <person name="Ch S."/>
            <person name="Ch V.R."/>
        </authorList>
    </citation>
    <scope>NUCLEOTIDE SEQUENCE [LARGE SCALE GENOMIC DNA]</scope>
    <source>
        <strain evidence="2 3">JC507</strain>
    </source>
</reference>
<accession>A0ABY2R803</accession>
<organism evidence="2 3">
    <name type="scientific">Chryseobacterium candidae</name>
    <dbReference type="NCBI Taxonomy" id="1978493"/>
    <lineage>
        <taxon>Bacteria</taxon>
        <taxon>Pseudomonadati</taxon>
        <taxon>Bacteroidota</taxon>
        <taxon>Flavobacteriia</taxon>
        <taxon>Flavobacteriales</taxon>
        <taxon>Weeksellaceae</taxon>
        <taxon>Chryseobacterium group</taxon>
        <taxon>Chryseobacterium</taxon>
    </lineage>
</organism>
<protein>
    <submittedName>
        <fullName evidence="2">Uncharacterized protein</fullName>
    </submittedName>
</protein>
<name>A0ABY2R803_9FLAO</name>
<gene>
    <name evidence="2" type="ORF">EK417_09000</name>
</gene>
<comment type="caution">
    <text evidence="2">The sequence shown here is derived from an EMBL/GenBank/DDBJ whole genome shotgun (WGS) entry which is preliminary data.</text>
</comment>
<sequence>MKLSEQLIHLLILSGILILIYLIICKLLKPLGVLPKALAEALEQLLIMVFEMIAKLVHYIVVFIKSTVPVIFEHLLKLVIALFLFLIRGFTWLIKGIVSLLNRLFHLTQN</sequence>